<name>A0A4R3VQX8_9SPHI</name>
<dbReference type="InterPro" id="IPR052533">
    <property type="entry name" value="WalJ/YycJ-like"/>
</dbReference>
<dbReference type="EMBL" id="SMBZ01000056">
    <property type="protein sequence ID" value="TCV07135.1"/>
    <property type="molecule type" value="Genomic_DNA"/>
</dbReference>
<dbReference type="PANTHER" id="PTHR47619:SF1">
    <property type="entry name" value="EXODEOXYRIBONUCLEASE WALJ"/>
    <property type="match status" value="1"/>
</dbReference>
<dbReference type="Pfam" id="PF12706">
    <property type="entry name" value="Lactamase_B_2"/>
    <property type="match status" value="1"/>
</dbReference>
<keyword evidence="3" id="KW-1185">Reference proteome</keyword>
<sequence length="282" mass="32010">MKYCSIASGSNGNCYYLAKGEDAILIDIGINTKHVEIRMARLGIDPASIKAIFITHEHTDHIRGLSVFSKRYQIPVYITPGSYEGSRLHMPEHLIHLIPPNAQVHIGKLKVMGIPKFHDAKEPCSFVVTDGKVNVSIMTDLGRGCDNVKHVIQHSDVLLLESNFDEQLLENGRYSYFLKNRIRSGWGHISNTTALELFLENRKPRLKHLILGHLSGENNTVELVNELFRPHCDEIVFSIATRYEETEMFEIDEHKQIKVVSVAKHVQTTLVYSETIIYTSSM</sequence>
<gene>
    <name evidence="2" type="ORF">EDC17_10568</name>
</gene>
<accession>A0A4R3VQX8</accession>
<evidence type="ECO:0000259" key="1">
    <source>
        <dbReference type="SMART" id="SM00849"/>
    </source>
</evidence>
<dbReference type="OrthoDB" id="9781189at2"/>
<dbReference type="Proteomes" id="UP000295197">
    <property type="component" value="Unassembled WGS sequence"/>
</dbReference>
<dbReference type="PANTHER" id="PTHR47619">
    <property type="entry name" value="METALLO-HYDROLASE YYCJ-RELATED"/>
    <property type="match status" value="1"/>
</dbReference>
<dbReference type="InterPro" id="IPR036866">
    <property type="entry name" value="RibonucZ/Hydroxyglut_hydro"/>
</dbReference>
<feature type="domain" description="Metallo-beta-lactamase" evidence="1">
    <location>
        <begin position="11"/>
        <end position="181"/>
    </location>
</feature>
<dbReference type="SMART" id="SM00849">
    <property type="entry name" value="Lactamase_B"/>
    <property type="match status" value="1"/>
</dbReference>
<dbReference type="RefSeq" id="WP_132778858.1">
    <property type="nucleotide sequence ID" value="NZ_SMBZ01000056.1"/>
</dbReference>
<organism evidence="2 3">
    <name type="scientific">Sphingobacterium alimentarium</name>
    <dbReference type="NCBI Taxonomy" id="797292"/>
    <lineage>
        <taxon>Bacteria</taxon>
        <taxon>Pseudomonadati</taxon>
        <taxon>Bacteroidota</taxon>
        <taxon>Sphingobacteriia</taxon>
        <taxon>Sphingobacteriales</taxon>
        <taxon>Sphingobacteriaceae</taxon>
        <taxon>Sphingobacterium</taxon>
    </lineage>
</organism>
<dbReference type="Gene3D" id="3.60.15.10">
    <property type="entry name" value="Ribonuclease Z/Hydroxyacylglutathione hydrolase-like"/>
    <property type="match status" value="1"/>
</dbReference>
<evidence type="ECO:0000313" key="2">
    <source>
        <dbReference type="EMBL" id="TCV07135.1"/>
    </source>
</evidence>
<evidence type="ECO:0000313" key="3">
    <source>
        <dbReference type="Proteomes" id="UP000295197"/>
    </source>
</evidence>
<proteinExistence type="predicted"/>
<dbReference type="InterPro" id="IPR001279">
    <property type="entry name" value="Metallo-B-lactamas"/>
</dbReference>
<reference evidence="2 3" key="1">
    <citation type="submission" date="2019-03" db="EMBL/GenBank/DDBJ databases">
        <title>Genomic Encyclopedia of Type Strains, Phase IV (KMG-IV): sequencing the most valuable type-strain genomes for metagenomic binning, comparative biology and taxonomic classification.</title>
        <authorList>
            <person name="Goeker M."/>
        </authorList>
    </citation>
    <scope>NUCLEOTIDE SEQUENCE [LARGE SCALE GENOMIC DNA]</scope>
    <source>
        <strain evidence="2 3">DSM 22362</strain>
    </source>
</reference>
<dbReference type="SUPFAM" id="SSF56281">
    <property type="entry name" value="Metallo-hydrolase/oxidoreductase"/>
    <property type="match status" value="1"/>
</dbReference>
<comment type="caution">
    <text evidence="2">The sequence shown here is derived from an EMBL/GenBank/DDBJ whole genome shotgun (WGS) entry which is preliminary data.</text>
</comment>
<protein>
    <submittedName>
        <fullName evidence="2">Phosphoribosyl 1,2-cyclic phosphodiesterase</fullName>
    </submittedName>
</protein>
<dbReference type="AlphaFoldDB" id="A0A4R3VQX8"/>